<accession>A0ABY5DIJ6</accession>
<dbReference type="EMBL" id="CP092900">
    <property type="protein sequence ID" value="UTC24433.1"/>
    <property type="molecule type" value="Genomic_DNA"/>
</dbReference>
<keyword evidence="1" id="KW-0812">Transmembrane</keyword>
<evidence type="ECO:0000313" key="2">
    <source>
        <dbReference type="EMBL" id="UTC24433.1"/>
    </source>
</evidence>
<protein>
    <submittedName>
        <fullName evidence="2">Bacteriophage holin</fullName>
    </submittedName>
</protein>
<proteinExistence type="predicted"/>
<dbReference type="RefSeq" id="WP_258568216.1">
    <property type="nucleotide sequence ID" value="NZ_CP092900.1"/>
</dbReference>
<evidence type="ECO:0000256" key="1">
    <source>
        <dbReference type="SAM" id="Phobius"/>
    </source>
</evidence>
<dbReference type="NCBIfam" id="NF037947">
    <property type="entry name" value="holin_4"/>
    <property type="match status" value="1"/>
</dbReference>
<dbReference type="Proteomes" id="UP001055955">
    <property type="component" value="Chromosome"/>
</dbReference>
<sequence>MSDYQKISPLAFGLSFGILWAIGLVIISILALYTGFAMSMVNVFSTLYLGYELTILGVIIGTLWAFVDAFIGGFLVAYLYNLCLKCIR</sequence>
<feature type="transmembrane region" description="Helical" evidence="1">
    <location>
        <begin position="12"/>
        <end position="33"/>
    </location>
</feature>
<reference evidence="2 3" key="1">
    <citation type="journal article" date="2022" name="Nat. Microbiol.">
        <title>The microbiome of a bacterivorous marine choanoflagellate contains a resource-demanding obligate bacterial associate.</title>
        <authorList>
            <person name="Needham D.M."/>
            <person name="Poirier C."/>
            <person name="Bachy C."/>
            <person name="George E.E."/>
            <person name="Wilken S."/>
            <person name="Yung C.C.M."/>
            <person name="Limardo A.J."/>
            <person name="Morando M."/>
            <person name="Sudek L."/>
            <person name="Malmstrom R.R."/>
            <person name="Keeling P.J."/>
            <person name="Santoro A.E."/>
            <person name="Worden A.Z."/>
        </authorList>
    </citation>
    <scope>NUCLEOTIDE SEQUENCE [LARGE SCALE GENOMIC DNA]</scope>
    <source>
        <strain evidence="2 3">Comchoano-1</strain>
    </source>
</reference>
<gene>
    <name evidence="2" type="ORF">MMH89_04270</name>
</gene>
<name>A0ABY5DIJ6_9GAMM</name>
<keyword evidence="3" id="KW-1185">Reference proteome</keyword>
<keyword evidence="1" id="KW-0472">Membrane</keyword>
<organism evidence="2 3">
    <name type="scientific">Candidatus Comchoanobacter bicostacola</name>
    <dbReference type="NCBI Taxonomy" id="2919598"/>
    <lineage>
        <taxon>Bacteria</taxon>
        <taxon>Pseudomonadati</taxon>
        <taxon>Pseudomonadota</taxon>
        <taxon>Gammaproteobacteria</taxon>
        <taxon>Candidatus Comchoanobacterales</taxon>
        <taxon>Candidatus Comchoanobacteraceae</taxon>
        <taxon>Candidatus Comchoanobacter</taxon>
    </lineage>
</organism>
<evidence type="ECO:0000313" key="3">
    <source>
        <dbReference type="Proteomes" id="UP001055955"/>
    </source>
</evidence>
<keyword evidence="1" id="KW-1133">Transmembrane helix</keyword>
<feature type="transmembrane region" description="Helical" evidence="1">
    <location>
        <begin position="53"/>
        <end position="80"/>
    </location>
</feature>